<keyword evidence="6" id="KW-0276">Fatty acid metabolism</keyword>
<reference evidence="12 13" key="1">
    <citation type="submission" date="2019-06" db="EMBL/GenBank/DDBJ databases">
        <title>Sequencing the genomes of 1000 actinobacteria strains.</title>
        <authorList>
            <person name="Klenk H.-P."/>
        </authorList>
    </citation>
    <scope>NUCLEOTIDE SEQUENCE [LARGE SCALE GENOMIC DNA]</scope>
    <source>
        <strain evidence="12 13">DSM 45679</strain>
    </source>
</reference>
<comment type="similarity">
    <text evidence="2">Belongs to the thiolase-like superfamily. FabH family.</text>
</comment>
<evidence type="ECO:0000259" key="10">
    <source>
        <dbReference type="Pfam" id="PF08541"/>
    </source>
</evidence>
<dbReference type="GO" id="GO:0044550">
    <property type="term" value="P:secondary metabolite biosynthetic process"/>
    <property type="evidence" value="ECO:0007669"/>
    <property type="project" value="TreeGrafter"/>
</dbReference>
<keyword evidence="9" id="KW-0012">Acyltransferase</keyword>
<dbReference type="InterPro" id="IPR013747">
    <property type="entry name" value="ACP_syn_III_C"/>
</dbReference>
<dbReference type="CDD" id="cd00830">
    <property type="entry name" value="KAS_III"/>
    <property type="match status" value="1"/>
</dbReference>
<name>A0A542DBS9_AMYCI</name>
<evidence type="ECO:0000256" key="4">
    <source>
        <dbReference type="ARBA" id="ARBA00022516"/>
    </source>
</evidence>
<keyword evidence="7" id="KW-0443">Lipid metabolism</keyword>
<comment type="caution">
    <text evidence="12">The sequence shown here is derived from an EMBL/GenBank/DDBJ whole genome shotgun (WGS) entry which is preliminary data.</text>
</comment>
<keyword evidence="5" id="KW-0808">Transferase</keyword>
<sequence length="341" mass="35147">MAVTLRTGTGARSSRIMGLGTYRPHREVSNTELCEAIDSTEEWIETRSGIIHRRFAGPAETLRAMATSAGRAALAHAGLAAEQVDCVVLATLTNLVQTPPGAFAVARDLGAVHAAGFDLSGACAGFCQALAVASDAVCLGNAEYVLVIGAERMTDVVDPSDRTVAFMFADGAGAVVVGPSERPGIGPVVRGSDTSGWAAVWMSSSWTDFADDPAAGRPSLQMDGRKVFRWAVDSVVPAARCAVERAGIGLAELSAFIPHQANLRIVDLIADRLELPSQVAVARDAAHSGNTSAASVPLAMDRLMRDGGVAPGDAALLMGFGAGLNYAGQVVLLPPAPADAD</sequence>
<evidence type="ECO:0000256" key="2">
    <source>
        <dbReference type="ARBA" id="ARBA00008642"/>
    </source>
</evidence>
<dbReference type="GO" id="GO:0006633">
    <property type="term" value="P:fatty acid biosynthetic process"/>
    <property type="evidence" value="ECO:0007669"/>
    <property type="project" value="UniProtKB-KW"/>
</dbReference>
<evidence type="ECO:0000256" key="3">
    <source>
        <dbReference type="ARBA" id="ARBA00022490"/>
    </source>
</evidence>
<dbReference type="InterPro" id="IPR004655">
    <property type="entry name" value="FabH"/>
</dbReference>
<evidence type="ECO:0000256" key="5">
    <source>
        <dbReference type="ARBA" id="ARBA00022679"/>
    </source>
</evidence>
<evidence type="ECO:0000313" key="13">
    <source>
        <dbReference type="Proteomes" id="UP000320876"/>
    </source>
</evidence>
<dbReference type="Pfam" id="PF08545">
    <property type="entry name" value="ACP_syn_III"/>
    <property type="match status" value="1"/>
</dbReference>
<dbReference type="PANTHER" id="PTHR34069:SF2">
    <property type="entry name" value="BETA-KETOACYL-[ACYL-CARRIER-PROTEIN] SYNTHASE III"/>
    <property type="match status" value="1"/>
</dbReference>
<accession>A0A542DBS9</accession>
<organism evidence="12 13">
    <name type="scientific">Amycolatopsis cihanbeyliensis</name>
    <dbReference type="NCBI Taxonomy" id="1128664"/>
    <lineage>
        <taxon>Bacteria</taxon>
        <taxon>Bacillati</taxon>
        <taxon>Actinomycetota</taxon>
        <taxon>Actinomycetes</taxon>
        <taxon>Pseudonocardiales</taxon>
        <taxon>Pseudonocardiaceae</taxon>
        <taxon>Amycolatopsis</taxon>
    </lineage>
</organism>
<dbReference type="NCBIfam" id="NF006829">
    <property type="entry name" value="PRK09352.1"/>
    <property type="match status" value="1"/>
</dbReference>
<evidence type="ECO:0000259" key="11">
    <source>
        <dbReference type="Pfam" id="PF08545"/>
    </source>
</evidence>
<comment type="pathway">
    <text evidence="1">Lipid metabolism.</text>
</comment>
<feature type="domain" description="Beta-ketoacyl-[acyl-carrier-protein] synthase III N-terminal" evidence="11">
    <location>
        <begin position="117"/>
        <end position="193"/>
    </location>
</feature>
<dbReference type="AlphaFoldDB" id="A0A542DBS9"/>
<evidence type="ECO:0000256" key="1">
    <source>
        <dbReference type="ARBA" id="ARBA00005189"/>
    </source>
</evidence>
<protein>
    <submittedName>
        <fullName evidence="12">3-oxoacyl-[acyl-carrier-protein] synthase-3/beta-ketoacyl ACP synthase</fullName>
    </submittedName>
</protein>
<gene>
    <name evidence="12" type="ORF">FB471_0141</name>
</gene>
<evidence type="ECO:0000256" key="9">
    <source>
        <dbReference type="ARBA" id="ARBA00023315"/>
    </source>
</evidence>
<dbReference type="PANTHER" id="PTHR34069">
    <property type="entry name" value="3-OXOACYL-[ACYL-CARRIER-PROTEIN] SYNTHASE 3"/>
    <property type="match status" value="1"/>
</dbReference>
<dbReference type="Pfam" id="PF08541">
    <property type="entry name" value="ACP_syn_III_C"/>
    <property type="match status" value="1"/>
</dbReference>
<evidence type="ECO:0000256" key="7">
    <source>
        <dbReference type="ARBA" id="ARBA00023098"/>
    </source>
</evidence>
<dbReference type="EMBL" id="VFML01000001">
    <property type="protein sequence ID" value="TQJ00515.1"/>
    <property type="molecule type" value="Genomic_DNA"/>
</dbReference>
<keyword evidence="3" id="KW-0963">Cytoplasm</keyword>
<dbReference type="SUPFAM" id="SSF53901">
    <property type="entry name" value="Thiolase-like"/>
    <property type="match status" value="1"/>
</dbReference>
<proteinExistence type="inferred from homology"/>
<dbReference type="GO" id="GO:0004315">
    <property type="term" value="F:3-oxoacyl-[acyl-carrier-protein] synthase activity"/>
    <property type="evidence" value="ECO:0007669"/>
    <property type="project" value="InterPro"/>
</dbReference>
<keyword evidence="8" id="KW-0275">Fatty acid biosynthesis</keyword>
<keyword evidence="4" id="KW-0444">Lipid biosynthesis</keyword>
<keyword evidence="13" id="KW-1185">Reference proteome</keyword>
<dbReference type="NCBIfam" id="TIGR00747">
    <property type="entry name" value="fabH"/>
    <property type="match status" value="1"/>
</dbReference>
<evidence type="ECO:0000313" key="12">
    <source>
        <dbReference type="EMBL" id="TQJ00515.1"/>
    </source>
</evidence>
<dbReference type="Proteomes" id="UP000320876">
    <property type="component" value="Unassembled WGS sequence"/>
</dbReference>
<evidence type="ECO:0000256" key="6">
    <source>
        <dbReference type="ARBA" id="ARBA00022832"/>
    </source>
</evidence>
<evidence type="ECO:0000256" key="8">
    <source>
        <dbReference type="ARBA" id="ARBA00023160"/>
    </source>
</evidence>
<dbReference type="Gene3D" id="3.40.47.10">
    <property type="match status" value="2"/>
</dbReference>
<dbReference type="InterPro" id="IPR013751">
    <property type="entry name" value="ACP_syn_III_N"/>
</dbReference>
<feature type="domain" description="Beta-ketoacyl-[acyl-carrier-protein] synthase III C-terminal" evidence="10">
    <location>
        <begin position="244"/>
        <end position="331"/>
    </location>
</feature>
<dbReference type="InterPro" id="IPR016039">
    <property type="entry name" value="Thiolase-like"/>
</dbReference>